<gene>
    <name evidence="2" type="ORF">AQUCO_01400373v1</name>
</gene>
<sequence length="105" mass="12143">MIQLLPGSLLLLILYLLVVVKFLGQIMHQMQVFFLYHLITPLELTSIALVLFLLVQFEGCKMLLVLDAMIRIQTMFVILLPGLLVIVHVRRFTQLLMVDHLMQLV</sequence>
<evidence type="ECO:0000313" key="3">
    <source>
        <dbReference type="Proteomes" id="UP000230069"/>
    </source>
</evidence>
<keyword evidence="1" id="KW-1133">Transmembrane helix</keyword>
<reference evidence="2 3" key="1">
    <citation type="submission" date="2017-09" db="EMBL/GenBank/DDBJ databases">
        <title>WGS assembly of Aquilegia coerulea Goldsmith.</title>
        <authorList>
            <person name="Hodges S."/>
            <person name="Kramer E."/>
            <person name="Nordborg M."/>
            <person name="Tomkins J."/>
            <person name="Borevitz J."/>
            <person name="Derieg N."/>
            <person name="Yan J."/>
            <person name="Mihaltcheva S."/>
            <person name="Hayes R.D."/>
            <person name="Rokhsar D."/>
        </authorList>
    </citation>
    <scope>NUCLEOTIDE SEQUENCE [LARGE SCALE GENOMIC DNA]</scope>
    <source>
        <strain evidence="3">cv. Goldsmith</strain>
    </source>
</reference>
<keyword evidence="1" id="KW-0472">Membrane</keyword>
<keyword evidence="3" id="KW-1185">Reference proteome</keyword>
<dbReference type="AlphaFoldDB" id="A0A2G5DWB4"/>
<organism evidence="2 3">
    <name type="scientific">Aquilegia coerulea</name>
    <name type="common">Rocky mountain columbine</name>
    <dbReference type="NCBI Taxonomy" id="218851"/>
    <lineage>
        <taxon>Eukaryota</taxon>
        <taxon>Viridiplantae</taxon>
        <taxon>Streptophyta</taxon>
        <taxon>Embryophyta</taxon>
        <taxon>Tracheophyta</taxon>
        <taxon>Spermatophyta</taxon>
        <taxon>Magnoliopsida</taxon>
        <taxon>Ranunculales</taxon>
        <taxon>Ranunculaceae</taxon>
        <taxon>Thalictroideae</taxon>
        <taxon>Aquilegia</taxon>
    </lineage>
</organism>
<feature type="transmembrane region" description="Helical" evidence="1">
    <location>
        <begin position="68"/>
        <end position="87"/>
    </location>
</feature>
<keyword evidence="1" id="KW-0812">Transmembrane</keyword>
<feature type="transmembrane region" description="Helical" evidence="1">
    <location>
        <begin position="35"/>
        <end position="56"/>
    </location>
</feature>
<dbReference type="EMBL" id="KZ305031">
    <property type="protein sequence ID" value="PIA47726.1"/>
    <property type="molecule type" value="Genomic_DNA"/>
</dbReference>
<protein>
    <submittedName>
        <fullName evidence="2">Uncharacterized protein</fullName>
    </submittedName>
</protein>
<evidence type="ECO:0000256" key="1">
    <source>
        <dbReference type="SAM" id="Phobius"/>
    </source>
</evidence>
<dbReference type="Proteomes" id="UP000230069">
    <property type="component" value="Unassembled WGS sequence"/>
</dbReference>
<name>A0A2G5DWB4_AQUCA</name>
<accession>A0A2G5DWB4</accession>
<evidence type="ECO:0000313" key="2">
    <source>
        <dbReference type="EMBL" id="PIA47726.1"/>
    </source>
</evidence>
<dbReference type="InParanoid" id="A0A2G5DWB4"/>
<proteinExistence type="predicted"/>
<feature type="transmembrane region" description="Helical" evidence="1">
    <location>
        <begin position="6"/>
        <end position="23"/>
    </location>
</feature>